<name>A0A8X6K1D5_TRICU</name>
<dbReference type="GO" id="GO:0008270">
    <property type="term" value="F:zinc ion binding"/>
    <property type="evidence" value="ECO:0007669"/>
    <property type="project" value="UniProtKB-KW"/>
</dbReference>
<keyword evidence="4" id="KW-1185">Reference proteome</keyword>
<evidence type="ECO:0000256" key="1">
    <source>
        <dbReference type="PROSITE-ProRule" id="PRU00042"/>
    </source>
</evidence>
<gene>
    <name evidence="3" type="ORF">TNCT_246901</name>
</gene>
<accession>A0A8X6K1D5</accession>
<protein>
    <recommendedName>
        <fullName evidence="2">C2H2-type domain-containing protein</fullName>
    </recommendedName>
</protein>
<feature type="domain" description="C2H2-type" evidence="2">
    <location>
        <begin position="43"/>
        <end position="70"/>
    </location>
</feature>
<sequence length="90" mass="10222">MNITLPTPVDIPICYAALEGSSDQIFDGSGSFSKSKYFSPKMFGCLQCSYTTARMDNLRRHELVHTELESSEKPFMNTFKDIRVTDAKKF</sequence>
<dbReference type="InterPro" id="IPR036236">
    <property type="entry name" value="Znf_C2H2_sf"/>
</dbReference>
<evidence type="ECO:0000259" key="2">
    <source>
        <dbReference type="PROSITE" id="PS50157"/>
    </source>
</evidence>
<evidence type="ECO:0000313" key="3">
    <source>
        <dbReference type="EMBL" id="GFR26346.1"/>
    </source>
</evidence>
<keyword evidence="1" id="KW-0862">Zinc</keyword>
<dbReference type="PROSITE" id="PS50157">
    <property type="entry name" value="ZINC_FINGER_C2H2_2"/>
    <property type="match status" value="1"/>
</dbReference>
<dbReference type="OrthoDB" id="6407039at2759"/>
<reference evidence="3" key="1">
    <citation type="submission" date="2020-07" db="EMBL/GenBank/DDBJ databases">
        <title>Multicomponent nature underlies the extraordinary mechanical properties of spider dragline silk.</title>
        <authorList>
            <person name="Kono N."/>
            <person name="Nakamura H."/>
            <person name="Mori M."/>
            <person name="Yoshida Y."/>
            <person name="Ohtoshi R."/>
            <person name="Malay A.D."/>
            <person name="Moran D.A.P."/>
            <person name="Tomita M."/>
            <person name="Numata K."/>
            <person name="Arakawa K."/>
        </authorList>
    </citation>
    <scope>NUCLEOTIDE SEQUENCE</scope>
</reference>
<comment type="caution">
    <text evidence="3">The sequence shown here is derived from an EMBL/GenBank/DDBJ whole genome shotgun (WGS) entry which is preliminary data.</text>
</comment>
<proteinExistence type="predicted"/>
<keyword evidence="1" id="KW-0863">Zinc-finger</keyword>
<dbReference type="Proteomes" id="UP000887116">
    <property type="component" value="Unassembled WGS sequence"/>
</dbReference>
<dbReference type="InterPro" id="IPR013087">
    <property type="entry name" value="Znf_C2H2_type"/>
</dbReference>
<dbReference type="SUPFAM" id="SSF57667">
    <property type="entry name" value="beta-beta-alpha zinc fingers"/>
    <property type="match status" value="1"/>
</dbReference>
<dbReference type="EMBL" id="BMAO01028649">
    <property type="protein sequence ID" value="GFR26346.1"/>
    <property type="molecule type" value="Genomic_DNA"/>
</dbReference>
<dbReference type="Gene3D" id="3.30.160.60">
    <property type="entry name" value="Classic Zinc Finger"/>
    <property type="match status" value="1"/>
</dbReference>
<organism evidence="3 4">
    <name type="scientific">Trichonephila clavata</name>
    <name type="common">Joro spider</name>
    <name type="synonym">Nephila clavata</name>
    <dbReference type="NCBI Taxonomy" id="2740835"/>
    <lineage>
        <taxon>Eukaryota</taxon>
        <taxon>Metazoa</taxon>
        <taxon>Ecdysozoa</taxon>
        <taxon>Arthropoda</taxon>
        <taxon>Chelicerata</taxon>
        <taxon>Arachnida</taxon>
        <taxon>Araneae</taxon>
        <taxon>Araneomorphae</taxon>
        <taxon>Entelegynae</taxon>
        <taxon>Araneoidea</taxon>
        <taxon>Nephilidae</taxon>
        <taxon>Trichonephila</taxon>
    </lineage>
</organism>
<dbReference type="AlphaFoldDB" id="A0A8X6K1D5"/>
<evidence type="ECO:0000313" key="4">
    <source>
        <dbReference type="Proteomes" id="UP000887116"/>
    </source>
</evidence>
<keyword evidence="1" id="KW-0479">Metal-binding</keyword>